<name>A0A9P9BEV5_9PEZI</name>
<evidence type="ECO:0000313" key="2">
    <source>
        <dbReference type="Proteomes" id="UP000756346"/>
    </source>
</evidence>
<evidence type="ECO:0000313" key="1">
    <source>
        <dbReference type="EMBL" id="KAH7009220.1"/>
    </source>
</evidence>
<sequence length="142" mass="16277">DLKSVSLAVLGAIFAVRFHFGARLTIYRIVGFNPEYTRHAGSESHRTSFQHPTLLQTVSHGLFHHLFSCRYPHLIHRRLHLRLRRGAILHRLYIKDMSLQDALGMQRSPAGLSKPTRNTAGRWVSHCGMTRRVMIGAWKASR</sequence>
<keyword evidence="2" id="KW-1185">Reference proteome</keyword>
<reference evidence="1" key="1">
    <citation type="journal article" date="2021" name="Nat. Commun.">
        <title>Genetic determinants of endophytism in the Arabidopsis root mycobiome.</title>
        <authorList>
            <person name="Mesny F."/>
            <person name="Miyauchi S."/>
            <person name="Thiergart T."/>
            <person name="Pickel B."/>
            <person name="Atanasova L."/>
            <person name="Karlsson M."/>
            <person name="Huettel B."/>
            <person name="Barry K.W."/>
            <person name="Haridas S."/>
            <person name="Chen C."/>
            <person name="Bauer D."/>
            <person name="Andreopoulos W."/>
            <person name="Pangilinan J."/>
            <person name="LaButti K."/>
            <person name="Riley R."/>
            <person name="Lipzen A."/>
            <person name="Clum A."/>
            <person name="Drula E."/>
            <person name="Henrissat B."/>
            <person name="Kohler A."/>
            <person name="Grigoriev I.V."/>
            <person name="Martin F.M."/>
            <person name="Hacquard S."/>
        </authorList>
    </citation>
    <scope>NUCLEOTIDE SEQUENCE</scope>
    <source>
        <strain evidence="1">MPI-CAGE-CH-0230</strain>
    </source>
</reference>
<gene>
    <name evidence="1" type="ORF">B0I36DRAFT_402142</name>
</gene>
<protein>
    <submittedName>
        <fullName evidence="1">Uncharacterized protein</fullName>
    </submittedName>
</protein>
<dbReference type="AlphaFoldDB" id="A0A9P9BEV5"/>
<proteinExistence type="predicted"/>
<dbReference type="RefSeq" id="XP_046003881.1">
    <property type="nucleotide sequence ID" value="XM_046161722.1"/>
</dbReference>
<dbReference type="Proteomes" id="UP000756346">
    <property type="component" value="Unassembled WGS sequence"/>
</dbReference>
<dbReference type="EMBL" id="JAGTJQ010000019">
    <property type="protein sequence ID" value="KAH7009220.1"/>
    <property type="molecule type" value="Genomic_DNA"/>
</dbReference>
<feature type="non-terminal residue" evidence="1">
    <location>
        <position position="1"/>
    </location>
</feature>
<accession>A0A9P9BEV5</accession>
<comment type="caution">
    <text evidence="1">The sequence shown here is derived from an EMBL/GenBank/DDBJ whole genome shotgun (WGS) entry which is preliminary data.</text>
</comment>
<dbReference type="GeneID" id="70191268"/>
<organism evidence="1 2">
    <name type="scientific">Microdochium trichocladiopsis</name>
    <dbReference type="NCBI Taxonomy" id="1682393"/>
    <lineage>
        <taxon>Eukaryota</taxon>
        <taxon>Fungi</taxon>
        <taxon>Dikarya</taxon>
        <taxon>Ascomycota</taxon>
        <taxon>Pezizomycotina</taxon>
        <taxon>Sordariomycetes</taxon>
        <taxon>Xylariomycetidae</taxon>
        <taxon>Xylariales</taxon>
        <taxon>Microdochiaceae</taxon>
        <taxon>Microdochium</taxon>
    </lineage>
</organism>